<proteinExistence type="predicted"/>
<name>A0AAD5HBA7_UMBRA</name>
<accession>A0AAD5HBA7</accession>
<dbReference type="SUPFAM" id="SSF57850">
    <property type="entry name" value="RING/U-box"/>
    <property type="match status" value="1"/>
</dbReference>
<dbReference type="GO" id="GO:0008270">
    <property type="term" value="F:zinc ion binding"/>
    <property type="evidence" value="ECO:0007669"/>
    <property type="project" value="UniProtKB-KW"/>
</dbReference>
<evidence type="ECO:0000256" key="3">
    <source>
        <dbReference type="ARBA" id="ARBA00022833"/>
    </source>
</evidence>
<feature type="domain" description="RING-type" evidence="7">
    <location>
        <begin position="18"/>
        <end position="59"/>
    </location>
</feature>
<feature type="domain" description="TRAF-type" evidence="8">
    <location>
        <begin position="101"/>
        <end position="150"/>
    </location>
</feature>
<dbReference type="PROSITE" id="PS50089">
    <property type="entry name" value="ZF_RING_2"/>
    <property type="match status" value="1"/>
</dbReference>
<dbReference type="PANTHER" id="PTHR10131">
    <property type="entry name" value="TNF RECEPTOR ASSOCIATED FACTOR"/>
    <property type="match status" value="1"/>
</dbReference>
<dbReference type="SUPFAM" id="SSF49599">
    <property type="entry name" value="TRAF domain-like"/>
    <property type="match status" value="1"/>
</dbReference>
<dbReference type="InterPro" id="IPR001293">
    <property type="entry name" value="Znf_TRAF"/>
</dbReference>
<dbReference type="PROSITE" id="PS50145">
    <property type="entry name" value="ZF_TRAF"/>
    <property type="match status" value="1"/>
</dbReference>
<sequence>MGIPKDLFLEPPILDLICSICTDVIDGPIQVQCAEDHIYCHDCIHDYLKKGKTFCPLCKVELDVNLFQASKFVARQIGRLKVRCANASKGCNYQGPVSENHSTTCQFQSEACPHQKHGCTEVLQRINLTQHVRTCGFELLPCPNNSKRCKPFLRKNKKHHDDTCKYFRCDYGEEGCNFVGTKSQCQAHCDGYCGKLHSQIDELETRVAELTKLLESYTVSKVSDRLASEGQHIQNSPRTQGWKRPRLMDSSVMDREDLLERLLQSDDYGFNVADDDQDDTRTPGYPFSEDELMGLNGLYSDQIMAEDTSHSLMNEVASTPQRDGASPMSSHFPSSPPTKPKRKVSRYNKSARTALTQKTSQVEPSEDKASSNETSVAAETPGSERRGSTPSPPSNFLSPPSSGSSRQKRPMFVLASSYLNKHSSGGNRSTASSPEMTHQPKATPSAWGHTPPEDPKVPSSFAAVMSDVERIATDT</sequence>
<dbReference type="PANTHER" id="PTHR10131:SF94">
    <property type="entry name" value="TNF RECEPTOR-ASSOCIATED FACTOR 4"/>
    <property type="match status" value="1"/>
</dbReference>
<feature type="zinc finger region" description="TRAF-type" evidence="4">
    <location>
        <begin position="101"/>
        <end position="150"/>
    </location>
</feature>
<evidence type="ECO:0000313" key="10">
    <source>
        <dbReference type="Proteomes" id="UP001206595"/>
    </source>
</evidence>
<feature type="compositionally biased region" description="Low complexity" evidence="6">
    <location>
        <begin position="394"/>
        <end position="405"/>
    </location>
</feature>
<evidence type="ECO:0000256" key="4">
    <source>
        <dbReference type="PROSITE-ProRule" id="PRU00207"/>
    </source>
</evidence>
<evidence type="ECO:0000259" key="7">
    <source>
        <dbReference type="PROSITE" id="PS50089"/>
    </source>
</evidence>
<dbReference type="EMBL" id="MU620958">
    <property type="protein sequence ID" value="KAI8576316.1"/>
    <property type="molecule type" value="Genomic_DNA"/>
</dbReference>
<dbReference type="RefSeq" id="XP_051441320.1">
    <property type="nucleotide sequence ID" value="XM_051591712.1"/>
</dbReference>
<dbReference type="Proteomes" id="UP001206595">
    <property type="component" value="Unassembled WGS sequence"/>
</dbReference>
<dbReference type="Pfam" id="PF00097">
    <property type="entry name" value="zf-C3HC4"/>
    <property type="match status" value="1"/>
</dbReference>
<keyword evidence="10" id="KW-1185">Reference proteome</keyword>
<feature type="coiled-coil region" evidence="5">
    <location>
        <begin position="193"/>
        <end position="220"/>
    </location>
</feature>
<keyword evidence="1 4" id="KW-0479">Metal-binding</keyword>
<evidence type="ECO:0000256" key="2">
    <source>
        <dbReference type="ARBA" id="ARBA00022771"/>
    </source>
</evidence>
<organism evidence="9 10">
    <name type="scientific">Umbelopsis ramanniana AG</name>
    <dbReference type="NCBI Taxonomy" id="1314678"/>
    <lineage>
        <taxon>Eukaryota</taxon>
        <taxon>Fungi</taxon>
        <taxon>Fungi incertae sedis</taxon>
        <taxon>Mucoromycota</taxon>
        <taxon>Mucoromycotina</taxon>
        <taxon>Umbelopsidomycetes</taxon>
        <taxon>Umbelopsidales</taxon>
        <taxon>Umbelopsidaceae</taxon>
        <taxon>Umbelopsis</taxon>
    </lineage>
</organism>
<reference evidence="9" key="1">
    <citation type="submission" date="2021-06" db="EMBL/GenBank/DDBJ databases">
        <authorList>
            <consortium name="DOE Joint Genome Institute"/>
            <person name="Mondo S.J."/>
            <person name="Amses K.R."/>
            <person name="Simmons D.R."/>
            <person name="Longcore J.E."/>
            <person name="Seto K."/>
            <person name="Alves G.H."/>
            <person name="Bonds A.E."/>
            <person name="Quandt C.A."/>
            <person name="Davis W.J."/>
            <person name="Chang Y."/>
            <person name="Letcher P.M."/>
            <person name="Powell M.J."/>
            <person name="Kuo A."/>
            <person name="Labutti K."/>
            <person name="Pangilinan J."/>
            <person name="Andreopoulos W."/>
            <person name="Tritt A."/>
            <person name="Riley R."/>
            <person name="Hundley H."/>
            <person name="Johnson J."/>
            <person name="Lipzen A."/>
            <person name="Barry K."/>
            <person name="Berbee M.L."/>
            <person name="Buchler N.E."/>
            <person name="Grigoriev I.V."/>
            <person name="Spatafora J.W."/>
            <person name="Stajich J.E."/>
            <person name="James T.Y."/>
        </authorList>
    </citation>
    <scope>NUCLEOTIDE SEQUENCE</scope>
    <source>
        <strain evidence="9">AG</strain>
    </source>
</reference>
<dbReference type="Gene3D" id="3.30.40.10">
    <property type="entry name" value="Zinc/RING finger domain, C3HC4 (zinc finger)"/>
    <property type="match status" value="2"/>
</dbReference>
<evidence type="ECO:0000256" key="5">
    <source>
        <dbReference type="SAM" id="Coils"/>
    </source>
</evidence>
<comment type="caution">
    <text evidence="9">The sequence shown here is derived from an EMBL/GenBank/DDBJ whole genome shotgun (WGS) entry which is preliminary data.</text>
</comment>
<reference evidence="9" key="2">
    <citation type="journal article" date="2022" name="Proc. Natl. Acad. Sci. U.S.A.">
        <title>Diploid-dominant life cycles characterize the early evolution of Fungi.</title>
        <authorList>
            <person name="Amses K.R."/>
            <person name="Simmons D.R."/>
            <person name="Longcore J.E."/>
            <person name="Mondo S.J."/>
            <person name="Seto K."/>
            <person name="Jeronimo G.H."/>
            <person name="Bonds A.E."/>
            <person name="Quandt C.A."/>
            <person name="Davis W.J."/>
            <person name="Chang Y."/>
            <person name="Federici B.A."/>
            <person name="Kuo A."/>
            <person name="LaButti K."/>
            <person name="Pangilinan J."/>
            <person name="Andreopoulos W."/>
            <person name="Tritt A."/>
            <person name="Riley R."/>
            <person name="Hundley H."/>
            <person name="Johnson J."/>
            <person name="Lipzen A."/>
            <person name="Barry K."/>
            <person name="Lang B.F."/>
            <person name="Cuomo C.A."/>
            <person name="Buchler N.E."/>
            <person name="Grigoriev I.V."/>
            <person name="Spatafora J.W."/>
            <person name="Stajich J.E."/>
            <person name="James T.Y."/>
        </authorList>
    </citation>
    <scope>NUCLEOTIDE SEQUENCE</scope>
    <source>
        <strain evidence="9">AG</strain>
    </source>
</reference>
<evidence type="ECO:0000256" key="6">
    <source>
        <dbReference type="SAM" id="MobiDB-lite"/>
    </source>
</evidence>
<evidence type="ECO:0000256" key="1">
    <source>
        <dbReference type="ARBA" id="ARBA00022723"/>
    </source>
</evidence>
<dbReference type="GeneID" id="75917055"/>
<keyword evidence="2 4" id="KW-0863">Zinc-finger</keyword>
<keyword evidence="5" id="KW-0175">Coiled coil</keyword>
<dbReference type="AlphaFoldDB" id="A0AAD5HBA7"/>
<feature type="compositionally biased region" description="Polar residues" evidence="6">
    <location>
        <begin position="347"/>
        <end position="363"/>
    </location>
</feature>
<feature type="compositionally biased region" description="Polar residues" evidence="6">
    <location>
        <begin position="417"/>
        <end position="442"/>
    </location>
</feature>
<protein>
    <submittedName>
        <fullName evidence="9">Uncharacterized protein</fullName>
    </submittedName>
</protein>
<dbReference type="InterPro" id="IPR001841">
    <property type="entry name" value="Znf_RING"/>
</dbReference>
<keyword evidence="3 4" id="KW-0862">Zinc</keyword>
<evidence type="ECO:0000313" key="9">
    <source>
        <dbReference type="EMBL" id="KAI8576316.1"/>
    </source>
</evidence>
<gene>
    <name evidence="9" type="ORF">K450DRAFT_257670</name>
</gene>
<dbReference type="InterPro" id="IPR018957">
    <property type="entry name" value="Znf_C3HC4_RING-type"/>
</dbReference>
<feature type="region of interest" description="Disordered" evidence="6">
    <location>
        <begin position="318"/>
        <end position="459"/>
    </location>
</feature>
<evidence type="ECO:0000259" key="8">
    <source>
        <dbReference type="PROSITE" id="PS50145"/>
    </source>
</evidence>
<dbReference type="InterPro" id="IPR013083">
    <property type="entry name" value="Znf_RING/FYVE/PHD"/>
</dbReference>